<dbReference type="Proteomes" id="UP001078443">
    <property type="component" value="Unassembled WGS sequence"/>
</dbReference>
<dbReference type="RefSeq" id="WP_268042632.1">
    <property type="nucleotide sequence ID" value="NZ_JAPQER010000015.1"/>
</dbReference>
<dbReference type="EMBL" id="JAPQER010000015">
    <property type="protein sequence ID" value="MCY6485888.1"/>
    <property type="molecule type" value="Genomic_DNA"/>
</dbReference>
<name>A0ABT4D7A1_9CLOT</name>
<gene>
    <name evidence="1" type="ORF">OW763_16375</name>
</gene>
<accession>A0ABT4D7A1</accession>
<evidence type="ECO:0000313" key="2">
    <source>
        <dbReference type="Proteomes" id="UP001078443"/>
    </source>
</evidence>
<comment type="caution">
    <text evidence="1">The sequence shown here is derived from an EMBL/GenBank/DDBJ whole genome shotgun (WGS) entry which is preliminary data.</text>
</comment>
<reference evidence="1" key="1">
    <citation type="submission" date="2022-12" db="EMBL/GenBank/DDBJ databases">
        <authorList>
            <person name="Wang J."/>
        </authorList>
    </citation>
    <scope>NUCLEOTIDE SEQUENCE</scope>
    <source>
        <strain evidence="1">HY-45-18</strain>
    </source>
</reference>
<organism evidence="1 2">
    <name type="scientific">Clostridium aestuarii</name>
    <dbReference type="NCBI Taxonomy" id="338193"/>
    <lineage>
        <taxon>Bacteria</taxon>
        <taxon>Bacillati</taxon>
        <taxon>Bacillota</taxon>
        <taxon>Clostridia</taxon>
        <taxon>Eubacteriales</taxon>
        <taxon>Clostridiaceae</taxon>
        <taxon>Clostridium</taxon>
    </lineage>
</organism>
<protein>
    <submittedName>
        <fullName evidence="1">Uncharacterized protein</fullName>
    </submittedName>
</protein>
<sequence length="185" mass="21814">MQNSDDKLYNLIDFYNREIKPFRYIYNCMFGININFTIEPEEVCHLIFGSVKNKNIPNAKSYKGILGFNNISTKQITRPPYQIRKEFNIKSDAFLYLPKLLNDPTAIFFNHEIVDKGKVPGFLTTSIDADFLLYKNIDNKCIHLFLKWSKEKNKLVPYSLLRNNKDNYISKQKHIKILDKHIVSK</sequence>
<keyword evidence="2" id="KW-1185">Reference proteome</keyword>
<proteinExistence type="predicted"/>
<evidence type="ECO:0000313" key="1">
    <source>
        <dbReference type="EMBL" id="MCY6485888.1"/>
    </source>
</evidence>